<dbReference type="SUPFAM" id="SSF53448">
    <property type="entry name" value="Nucleotide-diphospho-sugar transferases"/>
    <property type="match status" value="1"/>
</dbReference>
<feature type="domain" description="Glycosyltransferase 2-like" evidence="1">
    <location>
        <begin position="6"/>
        <end position="128"/>
    </location>
</feature>
<dbReference type="EMBL" id="CADIKF010000020">
    <property type="protein sequence ID" value="CAB3758207.1"/>
    <property type="molecule type" value="Genomic_DNA"/>
</dbReference>
<dbReference type="RefSeq" id="WP_175111585.1">
    <property type="nucleotide sequence ID" value="NZ_CADIKF010000020.1"/>
</dbReference>
<dbReference type="AlphaFoldDB" id="A0A6J5DX43"/>
<evidence type="ECO:0000259" key="1">
    <source>
        <dbReference type="Pfam" id="PF00535"/>
    </source>
</evidence>
<sequence length="358" mass="39998">MTTSVSVAMATCNGMRYLAAQLESLAHQTWLPAELVVTDDASTDETVQIVEAFARVAPFPVRLHINPKRLGYRANFMKAAQLCQADVIAFCDQDDVWVEDKLAVCIDRLVNTDAVLIYHNAIVTDSELLEIDTLARDALPAAYNPALTVGPLAYGLGFTLLLRRQLMVFMPLWPRSLDFHDPTNREGHDQWFFFLANVFGSIVYIDTPLARYRRHAAAATHTRWAGASWITRGLPYLFENLHHWRNFADGCARRAELLREVAASYPPHYAAAALAGAARFDAYAQLYVDRLDLYNAPTLVERFTIFFRIKANGGYRNGDVWAKGSRSALKDLLVGVFALGSLRKRFLPAGEDLTLGGN</sequence>
<name>A0A6J5DX43_9BURK</name>
<reference evidence="2 3" key="1">
    <citation type="submission" date="2020-04" db="EMBL/GenBank/DDBJ databases">
        <authorList>
            <person name="De Canck E."/>
        </authorList>
    </citation>
    <scope>NUCLEOTIDE SEQUENCE [LARGE SCALE GENOMIC DNA]</scope>
    <source>
        <strain evidence="2 3">LMG 29739</strain>
    </source>
</reference>
<dbReference type="GO" id="GO:0016758">
    <property type="term" value="F:hexosyltransferase activity"/>
    <property type="evidence" value="ECO:0007669"/>
    <property type="project" value="UniProtKB-ARBA"/>
</dbReference>
<proteinExistence type="predicted"/>
<gene>
    <name evidence="2" type="ORF">LMG29739_02875</name>
</gene>
<protein>
    <recommendedName>
        <fullName evidence="1">Glycosyltransferase 2-like domain-containing protein</fullName>
    </recommendedName>
</protein>
<dbReference type="PANTHER" id="PTHR22916:SF3">
    <property type="entry name" value="UDP-GLCNAC:BETAGAL BETA-1,3-N-ACETYLGLUCOSAMINYLTRANSFERASE-LIKE PROTEIN 1"/>
    <property type="match status" value="1"/>
</dbReference>
<dbReference type="InterPro" id="IPR001173">
    <property type="entry name" value="Glyco_trans_2-like"/>
</dbReference>
<keyword evidence="3" id="KW-1185">Reference proteome</keyword>
<evidence type="ECO:0000313" key="3">
    <source>
        <dbReference type="Proteomes" id="UP000494329"/>
    </source>
</evidence>
<dbReference type="Pfam" id="PF00535">
    <property type="entry name" value="Glycos_transf_2"/>
    <property type="match status" value="1"/>
</dbReference>
<dbReference type="Gene3D" id="3.90.550.10">
    <property type="entry name" value="Spore Coat Polysaccharide Biosynthesis Protein SpsA, Chain A"/>
    <property type="match status" value="1"/>
</dbReference>
<dbReference type="Proteomes" id="UP000494329">
    <property type="component" value="Unassembled WGS sequence"/>
</dbReference>
<accession>A0A6J5DX43</accession>
<evidence type="ECO:0000313" key="2">
    <source>
        <dbReference type="EMBL" id="CAB3758207.1"/>
    </source>
</evidence>
<dbReference type="PANTHER" id="PTHR22916">
    <property type="entry name" value="GLYCOSYLTRANSFERASE"/>
    <property type="match status" value="1"/>
</dbReference>
<dbReference type="InterPro" id="IPR029044">
    <property type="entry name" value="Nucleotide-diphossugar_trans"/>
</dbReference>
<organism evidence="2 3">
    <name type="scientific">Paraburkholderia solisilvae</name>
    <dbReference type="NCBI Taxonomy" id="624376"/>
    <lineage>
        <taxon>Bacteria</taxon>
        <taxon>Pseudomonadati</taxon>
        <taxon>Pseudomonadota</taxon>
        <taxon>Betaproteobacteria</taxon>
        <taxon>Burkholderiales</taxon>
        <taxon>Burkholderiaceae</taxon>
        <taxon>Paraburkholderia</taxon>
    </lineage>
</organism>